<keyword evidence="1" id="KW-0732">Signal</keyword>
<keyword evidence="4" id="KW-1185">Reference proteome</keyword>
<dbReference type="Proteomes" id="UP000623842">
    <property type="component" value="Unassembled WGS sequence"/>
</dbReference>
<dbReference type="Pfam" id="PF03644">
    <property type="entry name" value="Glyco_hydro_85"/>
    <property type="match status" value="1"/>
</dbReference>
<evidence type="ECO:0000313" key="4">
    <source>
        <dbReference type="Proteomes" id="UP000623842"/>
    </source>
</evidence>
<reference evidence="3" key="1">
    <citation type="journal article" date="2014" name="Int. J. Syst. Evol. Microbiol.">
        <title>Complete genome sequence of Corynebacterium casei LMG S-19264T (=DSM 44701T), isolated from a smear-ripened cheese.</title>
        <authorList>
            <consortium name="US DOE Joint Genome Institute (JGI-PGF)"/>
            <person name="Walter F."/>
            <person name="Albersmeier A."/>
            <person name="Kalinowski J."/>
            <person name="Ruckert C."/>
        </authorList>
    </citation>
    <scope>NUCLEOTIDE SEQUENCE</scope>
    <source>
        <strain evidence="3">KCTC 42731</strain>
    </source>
</reference>
<evidence type="ECO:0000256" key="1">
    <source>
        <dbReference type="SAM" id="SignalP"/>
    </source>
</evidence>
<dbReference type="EMBL" id="BNCK01000008">
    <property type="protein sequence ID" value="GHG01899.1"/>
    <property type="molecule type" value="Genomic_DNA"/>
</dbReference>
<dbReference type="Gene3D" id="3.20.20.80">
    <property type="entry name" value="Glycosidases"/>
    <property type="match status" value="1"/>
</dbReference>
<dbReference type="InterPro" id="IPR032979">
    <property type="entry name" value="ENGase"/>
</dbReference>
<dbReference type="RefSeq" id="WP_189772959.1">
    <property type="nucleotide sequence ID" value="NZ_BNCK01000008.1"/>
</dbReference>
<dbReference type="PANTHER" id="PTHR13246:SF1">
    <property type="entry name" value="CYTOSOLIC ENDO-BETA-N-ACETYLGLUCOSAMINIDASE"/>
    <property type="match status" value="1"/>
</dbReference>
<dbReference type="Gene3D" id="2.60.120.260">
    <property type="entry name" value="Galactose-binding domain-like"/>
    <property type="match status" value="1"/>
</dbReference>
<feature type="signal peptide" evidence="1">
    <location>
        <begin position="1"/>
        <end position="23"/>
    </location>
</feature>
<dbReference type="AlphaFoldDB" id="A0A919EMY9"/>
<evidence type="ECO:0000313" key="3">
    <source>
        <dbReference type="EMBL" id="GHG01899.1"/>
    </source>
</evidence>
<comment type="caution">
    <text evidence="3">The sequence shown here is derived from an EMBL/GenBank/DDBJ whole genome shotgun (WGS) entry which is preliminary data.</text>
</comment>
<feature type="domain" description="Cytosolic endo-beta-N-acetylglucosaminidase TIM barrel" evidence="2">
    <location>
        <begin position="93"/>
        <end position="428"/>
    </location>
</feature>
<protein>
    <recommendedName>
        <fullName evidence="2">Cytosolic endo-beta-N-acetylglucosaminidase TIM barrel domain-containing protein</fullName>
    </recommendedName>
</protein>
<reference evidence="3" key="2">
    <citation type="submission" date="2020-09" db="EMBL/GenBank/DDBJ databases">
        <authorList>
            <person name="Sun Q."/>
            <person name="Kim S."/>
        </authorList>
    </citation>
    <scope>NUCLEOTIDE SEQUENCE</scope>
    <source>
        <strain evidence="3">KCTC 42731</strain>
    </source>
</reference>
<name>A0A919EMY9_9GAMM</name>
<organism evidence="3 4">
    <name type="scientific">Thalassotalea marina</name>
    <dbReference type="NCBI Taxonomy" id="1673741"/>
    <lineage>
        <taxon>Bacteria</taxon>
        <taxon>Pseudomonadati</taxon>
        <taxon>Pseudomonadota</taxon>
        <taxon>Gammaproteobacteria</taxon>
        <taxon>Alteromonadales</taxon>
        <taxon>Colwelliaceae</taxon>
        <taxon>Thalassotalea</taxon>
    </lineage>
</organism>
<dbReference type="GO" id="GO:0005829">
    <property type="term" value="C:cytosol"/>
    <property type="evidence" value="ECO:0007669"/>
    <property type="project" value="UniProtKB-SubCell"/>
</dbReference>
<gene>
    <name evidence="3" type="ORF">GCM10017161_33380</name>
</gene>
<dbReference type="PANTHER" id="PTHR13246">
    <property type="entry name" value="ENDO BETA N-ACETYLGLUCOSAMINIDASE"/>
    <property type="match status" value="1"/>
</dbReference>
<feature type="chain" id="PRO_5037364815" description="Cytosolic endo-beta-N-acetylglucosaminidase TIM barrel domain-containing protein" evidence="1">
    <location>
        <begin position="24"/>
        <end position="581"/>
    </location>
</feature>
<dbReference type="InterPro" id="IPR005201">
    <property type="entry name" value="TIM_ENGase"/>
</dbReference>
<dbReference type="GO" id="GO:0033925">
    <property type="term" value="F:mannosyl-glycoprotein endo-beta-N-acetylglucosaminidase activity"/>
    <property type="evidence" value="ECO:0007669"/>
    <property type="project" value="InterPro"/>
</dbReference>
<accession>A0A919EMY9</accession>
<proteinExistence type="predicted"/>
<sequence>MKTIVSSALLLASTLLTPFPIYADINHNKPPLSLTLEQVKSWSETPSLKAENVISTVPVQPRFRVETDLPTHPDLKVLIAPDGMNNLGNYNTQQDVFNLYNFTHWSYIDSLVWFAGTANETVSIPARPWVDTAHRNGVKVLGSIFLAVNQYGGSIDTVKRFLARDENGEFPVAKELLAIADYYNFDGWLMNQETDLTKQKDENGQLIARQDFKTGKYLAQEMQDFMRYLTQIAPEHMEIHWYDAMISDGQVKWQNMLNKQNTPYFQDGKQRISDAIFLNYWWNEDMAKQSFSHVNQIDRAPYDVYFGVDLWPARNAQAMFRSTQWLDALFPATHKAGLGSIALFGNNANFNFAGTDDIKALSRFQSDKQDYQAFYQTEQRLFAGDDLNPMTHDKSQSWVGLARYIPAKSPLMALPFSTSFNTGHGLQWFEHGTAVRGEWHDIAKQDIVPTWQFAIEGNNSLALNYDFDSAYSGGSSLAVVGDLSQGRAVVPLYSTRFNINSASSFTVAFKQNTPGELIEVWLETANGKHISVSLPAKGSNWQTHKVSLSDYQGQSIVAIGLATKDKTVTSFKANIGFMELN</sequence>
<evidence type="ECO:0000259" key="2">
    <source>
        <dbReference type="Pfam" id="PF03644"/>
    </source>
</evidence>